<dbReference type="PANTHER" id="PTHR42852">
    <property type="entry name" value="THIOL:DISULFIDE INTERCHANGE PROTEIN DSBE"/>
    <property type="match status" value="1"/>
</dbReference>
<sequence length="181" mass="19611">MPYLWRRTLIGALAVYVIAASVFLLAGGGSASNQQRAAGNTVGREITDGLYSLEFTTIDGLRTSLGHYAGAPLIVNFFASWCVPCVEEMPDFQRLHESRGEQFQILGLAVEGERPARRIVESTGVTYPIGLDDSDLLVQLGGVAMPTTVFISDQGELLESHSGVLDYSKLIDRIEELFGDG</sequence>
<dbReference type="GO" id="GO:0017004">
    <property type="term" value="P:cytochrome complex assembly"/>
    <property type="evidence" value="ECO:0007669"/>
    <property type="project" value="UniProtKB-KW"/>
</dbReference>
<name>A0A381QZJ1_9ZZZZ</name>
<dbReference type="SUPFAM" id="SSF52833">
    <property type="entry name" value="Thioredoxin-like"/>
    <property type="match status" value="1"/>
</dbReference>
<keyword evidence="2" id="KW-0201">Cytochrome c-type biogenesis</keyword>
<feature type="domain" description="Thioredoxin" evidence="3">
    <location>
        <begin position="31"/>
        <end position="179"/>
    </location>
</feature>
<proteinExistence type="predicted"/>
<dbReference type="AlphaFoldDB" id="A0A381QZJ1"/>
<dbReference type="Pfam" id="PF08534">
    <property type="entry name" value="Redoxin"/>
    <property type="match status" value="1"/>
</dbReference>
<dbReference type="EMBL" id="UINC01001611">
    <property type="protein sequence ID" value="SUZ84875.1"/>
    <property type="molecule type" value="Genomic_DNA"/>
</dbReference>
<organism evidence="4">
    <name type="scientific">marine metagenome</name>
    <dbReference type="NCBI Taxonomy" id="408172"/>
    <lineage>
        <taxon>unclassified sequences</taxon>
        <taxon>metagenomes</taxon>
        <taxon>ecological metagenomes</taxon>
    </lineage>
</organism>
<dbReference type="PANTHER" id="PTHR42852:SF13">
    <property type="entry name" value="PROTEIN DIPZ"/>
    <property type="match status" value="1"/>
</dbReference>
<dbReference type="InterPro" id="IPR013766">
    <property type="entry name" value="Thioredoxin_domain"/>
</dbReference>
<dbReference type="PROSITE" id="PS51352">
    <property type="entry name" value="THIOREDOXIN_2"/>
    <property type="match status" value="1"/>
</dbReference>
<evidence type="ECO:0000256" key="1">
    <source>
        <dbReference type="ARBA" id="ARBA00004196"/>
    </source>
</evidence>
<dbReference type="InterPro" id="IPR050553">
    <property type="entry name" value="Thioredoxin_ResA/DsbE_sf"/>
</dbReference>
<dbReference type="InterPro" id="IPR036249">
    <property type="entry name" value="Thioredoxin-like_sf"/>
</dbReference>
<comment type="subcellular location">
    <subcellularLocation>
        <location evidence="1">Cell envelope</location>
    </subcellularLocation>
</comment>
<gene>
    <name evidence="4" type="ORF">METZ01_LOCUS37729</name>
</gene>
<dbReference type="PROSITE" id="PS00194">
    <property type="entry name" value="THIOREDOXIN_1"/>
    <property type="match status" value="1"/>
</dbReference>
<protein>
    <recommendedName>
        <fullName evidence="3">Thioredoxin domain-containing protein</fullName>
    </recommendedName>
</protein>
<dbReference type="GO" id="GO:0016491">
    <property type="term" value="F:oxidoreductase activity"/>
    <property type="evidence" value="ECO:0007669"/>
    <property type="project" value="InterPro"/>
</dbReference>
<dbReference type="CDD" id="cd02966">
    <property type="entry name" value="TlpA_like_family"/>
    <property type="match status" value="1"/>
</dbReference>
<evidence type="ECO:0000259" key="3">
    <source>
        <dbReference type="PROSITE" id="PS51352"/>
    </source>
</evidence>
<evidence type="ECO:0000256" key="2">
    <source>
        <dbReference type="ARBA" id="ARBA00022748"/>
    </source>
</evidence>
<dbReference type="InterPro" id="IPR013740">
    <property type="entry name" value="Redoxin"/>
</dbReference>
<dbReference type="InterPro" id="IPR017937">
    <property type="entry name" value="Thioredoxin_CS"/>
</dbReference>
<dbReference type="Gene3D" id="3.40.30.10">
    <property type="entry name" value="Glutaredoxin"/>
    <property type="match status" value="1"/>
</dbReference>
<dbReference type="GO" id="GO:0030313">
    <property type="term" value="C:cell envelope"/>
    <property type="evidence" value="ECO:0007669"/>
    <property type="project" value="UniProtKB-SubCell"/>
</dbReference>
<reference evidence="4" key="1">
    <citation type="submission" date="2018-05" db="EMBL/GenBank/DDBJ databases">
        <authorList>
            <person name="Lanie J.A."/>
            <person name="Ng W.-L."/>
            <person name="Kazmierczak K.M."/>
            <person name="Andrzejewski T.M."/>
            <person name="Davidsen T.M."/>
            <person name="Wayne K.J."/>
            <person name="Tettelin H."/>
            <person name="Glass J.I."/>
            <person name="Rusch D."/>
            <person name="Podicherti R."/>
            <person name="Tsui H.-C.T."/>
            <person name="Winkler M.E."/>
        </authorList>
    </citation>
    <scope>NUCLEOTIDE SEQUENCE</scope>
</reference>
<evidence type="ECO:0000313" key="4">
    <source>
        <dbReference type="EMBL" id="SUZ84875.1"/>
    </source>
</evidence>
<accession>A0A381QZJ1</accession>